<accession>A0ABM8PV56</accession>
<comment type="caution">
    <text evidence="3">The sequence shown here is derived from an EMBL/GenBank/DDBJ whole genome shotgun (WGS) entry which is preliminary data.</text>
</comment>
<dbReference type="RefSeq" id="WP_142589155.1">
    <property type="nucleotide sequence ID" value="NZ_CABFWE030000011.1"/>
</dbReference>
<dbReference type="PANTHER" id="PTHR48043:SF145">
    <property type="entry name" value="FI06409P-RELATED"/>
    <property type="match status" value="1"/>
</dbReference>
<dbReference type="SUPFAM" id="SSF53756">
    <property type="entry name" value="UDP-Glycosyltransferase/glycogen phosphorylase"/>
    <property type="match status" value="1"/>
</dbReference>
<dbReference type="GO" id="GO:0016740">
    <property type="term" value="F:transferase activity"/>
    <property type="evidence" value="ECO:0007669"/>
    <property type="project" value="UniProtKB-KW"/>
</dbReference>
<dbReference type="Pfam" id="PF00201">
    <property type="entry name" value="UDPGT"/>
    <property type="match status" value="1"/>
</dbReference>
<dbReference type="Proteomes" id="UP000601041">
    <property type="component" value="Unassembled WGS sequence"/>
</dbReference>
<organism evidence="3 4">
    <name type="scientific">Pseudorhizobium halotolerans</name>
    <dbReference type="NCBI Taxonomy" id="1233081"/>
    <lineage>
        <taxon>Bacteria</taxon>
        <taxon>Pseudomonadati</taxon>
        <taxon>Pseudomonadota</taxon>
        <taxon>Alphaproteobacteria</taxon>
        <taxon>Hyphomicrobiales</taxon>
        <taxon>Rhizobiaceae</taxon>
        <taxon>Rhizobium/Agrobacterium group</taxon>
        <taxon>Pseudorhizobium</taxon>
    </lineage>
</organism>
<dbReference type="InterPro" id="IPR050271">
    <property type="entry name" value="UDP-glycosyltransferase"/>
</dbReference>
<sequence>MFATVGRALAGRGHRVTLLVNEGAEHEFDAGLPVQPVEGTDKRQLDNIIHRASRPRGPFGILRTVHDGAVLTNAFCQHAPKYLRSLGVDAILGDQMEPAAGLLARHLDLPLLSIACALPVERDDGIPLPFLSWPYDPSLEGARRNKGGERVARLLLTEQRRMIRRWARRMGLQNPVEDLQACMSETATIAQTTSAFDFPRLRSKDRLYPVGPLRSDDKAEELPFAVDPGKPFIFMSLGTLQGHRHRLFRAAAIACQQLDVQLLVAHCGGLSKQQEYALGATWVTSFAPQRAVLKRADVCITHGGLNTVMDALEFATPLLVLPIAFDQPGVSARVLYHDVGLRLSPIYVTVAKMKKAIRTLLADKGYVDRAGEVGRSIAAAGGLQKALDIIEAKVGQEASLGSGGARKPASAEN</sequence>
<keyword evidence="4" id="KW-1185">Reference proteome</keyword>
<evidence type="ECO:0000313" key="4">
    <source>
        <dbReference type="Proteomes" id="UP000601041"/>
    </source>
</evidence>
<name>A0ABM8PV56_9HYPH</name>
<reference evidence="3 4" key="1">
    <citation type="submission" date="2020-11" db="EMBL/GenBank/DDBJ databases">
        <authorList>
            <person name="Lassalle F."/>
        </authorList>
    </citation>
    <scope>NUCLEOTIDE SEQUENCE [LARGE SCALE GENOMIC DNA]</scope>
    <source>
        <strain evidence="3 4">AB21</strain>
    </source>
</reference>
<keyword evidence="2 3" id="KW-0808">Transferase</keyword>
<dbReference type="PANTHER" id="PTHR48043">
    <property type="entry name" value="EG:EG0003.4 PROTEIN-RELATED"/>
    <property type="match status" value="1"/>
</dbReference>
<gene>
    <name evidence="3" type="ORF">RHAB21_04126</name>
</gene>
<dbReference type="CDD" id="cd03784">
    <property type="entry name" value="GT1_Gtf-like"/>
    <property type="match status" value="1"/>
</dbReference>
<protein>
    <submittedName>
        <fullName evidence="3">Glycosyl transferase</fullName>
    </submittedName>
</protein>
<dbReference type="InterPro" id="IPR002213">
    <property type="entry name" value="UDP_glucos_trans"/>
</dbReference>
<evidence type="ECO:0000313" key="3">
    <source>
        <dbReference type="EMBL" id="CAD7050145.1"/>
    </source>
</evidence>
<evidence type="ECO:0000256" key="2">
    <source>
        <dbReference type="ARBA" id="ARBA00022679"/>
    </source>
</evidence>
<evidence type="ECO:0000256" key="1">
    <source>
        <dbReference type="ARBA" id="ARBA00022676"/>
    </source>
</evidence>
<keyword evidence="1" id="KW-0328">Glycosyltransferase</keyword>
<proteinExistence type="predicted"/>
<dbReference type="Gene3D" id="3.40.50.2000">
    <property type="entry name" value="Glycogen Phosphorylase B"/>
    <property type="match status" value="2"/>
</dbReference>
<dbReference type="EMBL" id="CABFWE030000011">
    <property type="protein sequence ID" value="CAD7050145.1"/>
    <property type="molecule type" value="Genomic_DNA"/>
</dbReference>